<evidence type="ECO:0000256" key="7">
    <source>
        <dbReference type="ARBA" id="ARBA00023242"/>
    </source>
</evidence>
<proteinExistence type="inferred from homology"/>
<name>A0A6J1SAW5_FRAOC</name>
<feature type="region of interest" description="Disordered" evidence="8">
    <location>
        <begin position="14"/>
        <end position="44"/>
    </location>
</feature>
<keyword evidence="7" id="KW-0539">Nucleus</keyword>
<feature type="compositionally biased region" description="Low complexity" evidence="8">
    <location>
        <begin position="21"/>
        <end position="44"/>
    </location>
</feature>
<feature type="region of interest" description="Disordered" evidence="8">
    <location>
        <begin position="379"/>
        <end position="411"/>
    </location>
</feature>
<comment type="cofactor">
    <cofactor evidence="1">
        <name>a divalent metal cation</name>
        <dbReference type="ChEBI" id="CHEBI:60240"/>
    </cofactor>
</comment>
<keyword evidence="10" id="KW-1185">Reference proteome</keyword>
<dbReference type="GO" id="GO:0004518">
    <property type="term" value="F:nuclease activity"/>
    <property type="evidence" value="ECO:0007669"/>
    <property type="project" value="UniProtKB-KW"/>
</dbReference>
<dbReference type="AlphaFoldDB" id="A0A6J1SAW5"/>
<organism evidence="10 11">
    <name type="scientific">Frankliniella occidentalis</name>
    <name type="common">Western flower thrips</name>
    <name type="synonym">Euthrips occidentalis</name>
    <dbReference type="NCBI Taxonomy" id="133901"/>
    <lineage>
        <taxon>Eukaryota</taxon>
        <taxon>Metazoa</taxon>
        <taxon>Ecdysozoa</taxon>
        <taxon>Arthropoda</taxon>
        <taxon>Hexapoda</taxon>
        <taxon>Insecta</taxon>
        <taxon>Pterygota</taxon>
        <taxon>Neoptera</taxon>
        <taxon>Paraneoptera</taxon>
        <taxon>Thysanoptera</taxon>
        <taxon>Terebrantia</taxon>
        <taxon>Thripoidea</taxon>
        <taxon>Thripidae</taxon>
        <taxon>Frankliniella</taxon>
    </lineage>
</organism>
<dbReference type="RefSeq" id="XP_026275841.2">
    <property type="nucleotide sequence ID" value="XM_026420056.2"/>
</dbReference>
<keyword evidence="5" id="KW-0479">Metal-binding</keyword>
<dbReference type="PANTHER" id="PTHR22930">
    <property type="match status" value="1"/>
</dbReference>
<evidence type="ECO:0000256" key="1">
    <source>
        <dbReference type="ARBA" id="ARBA00001968"/>
    </source>
</evidence>
<dbReference type="GO" id="GO:0005634">
    <property type="term" value="C:nucleus"/>
    <property type="evidence" value="ECO:0007669"/>
    <property type="project" value="UniProtKB-SubCell"/>
</dbReference>
<dbReference type="GO" id="GO:0016787">
    <property type="term" value="F:hydrolase activity"/>
    <property type="evidence" value="ECO:0007669"/>
    <property type="project" value="UniProtKB-KW"/>
</dbReference>
<protein>
    <submittedName>
        <fullName evidence="11">Uncharacterized protein LOC113204765</fullName>
    </submittedName>
</protein>
<comment type="subcellular location">
    <subcellularLocation>
        <location evidence="2">Nucleus</location>
    </subcellularLocation>
</comment>
<dbReference type="KEGG" id="foc:113204765"/>
<accession>A0A6J1SAW5</accession>
<keyword evidence="4" id="KW-0540">Nuclease</keyword>
<feature type="domain" description="DDE Tnp4" evidence="9">
    <location>
        <begin position="209"/>
        <end position="367"/>
    </location>
</feature>
<dbReference type="GeneID" id="113204765"/>
<evidence type="ECO:0000256" key="3">
    <source>
        <dbReference type="ARBA" id="ARBA00006958"/>
    </source>
</evidence>
<evidence type="ECO:0000259" key="9">
    <source>
        <dbReference type="Pfam" id="PF13359"/>
    </source>
</evidence>
<dbReference type="InterPro" id="IPR027806">
    <property type="entry name" value="HARBI1_dom"/>
</dbReference>
<dbReference type="Proteomes" id="UP000504606">
    <property type="component" value="Unplaced"/>
</dbReference>
<dbReference type="GO" id="GO:0046872">
    <property type="term" value="F:metal ion binding"/>
    <property type="evidence" value="ECO:0007669"/>
    <property type="project" value="UniProtKB-KW"/>
</dbReference>
<dbReference type="InterPro" id="IPR045249">
    <property type="entry name" value="HARBI1-like"/>
</dbReference>
<evidence type="ECO:0000256" key="8">
    <source>
        <dbReference type="SAM" id="MobiDB-lite"/>
    </source>
</evidence>
<dbReference type="OrthoDB" id="7700827at2759"/>
<evidence type="ECO:0000256" key="5">
    <source>
        <dbReference type="ARBA" id="ARBA00022723"/>
    </source>
</evidence>
<evidence type="ECO:0000256" key="6">
    <source>
        <dbReference type="ARBA" id="ARBA00022801"/>
    </source>
</evidence>
<feature type="compositionally biased region" description="Acidic residues" evidence="8">
    <location>
        <begin position="379"/>
        <end position="399"/>
    </location>
</feature>
<reference evidence="11" key="1">
    <citation type="submission" date="2025-08" db="UniProtKB">
        <authorList>
            <consortium name="RefSeq"/>
        </authorList>
    </citation>
    <scope>IDENTIFICATION</scope>
    <source>
        <tissue evidence="11">Whole organism</tissue>
    </source>
</reference>
<keyword evidence="6" id="KW-0378">Hydrolase</keyword>
<dbReference type="Pfam" id="PF13359">
    <property type="entry name" value="DDE_Tnp_4"/>
    <property type="match status" value="1"/>
</dbReference>
<evidence type="ECO:0000313" key="10">
    <source>
        <dbReference type="Proteomes" id="UP000504606"/>
    </source>
</evidence>
<evidence type="ECO:0000313" key="11">
    <source>
        <dbReference type="RefSeq" id="XP_026275841.2"/>
    </source>
</evidence>
<evidence type="ECO:0000256" key="2">
    <source>
        <dbReference type="ARBA" id="ARBA00004123"/>
    </source>
</evidence>
<evidence type="ECO:0000256" key="4">
    <source>
        <dbReference type="ARBA" id="ARBA00022722"/>
    </source>
</evidence>
<sequence length="435" mass="49199">MDWNEFIRNDLERGVLQNVPSSSSSSSSSSEARSDSSDSSLEDAILLDSNSESEDERDELAQLFAGYANIQFGAPRSRVDNFLEIVREKSDEEFRSDFRLYRPVAYELIASLDASGVLPNHLFGKEKKSAEFSFLLFLWFVSCGSILRDIANTFGCGTSTVFRVVRRVTEWLTTISNEHIIWPRGGNIEQTAAAFARAGANIRNCIGAIDGSHIFIEKPPEYGVVYWCRKERYSIVLQAVVDFDKLFTNVHCGDPGSYHDTRVLRRSELYNIAERNLEYLFPNGTFLLGDKGYAGVGKKWIVTPFKDYGNQTAEQADFNTRVSTTRVVVEQAFGILKNRFRYLRGIMPLRDVQFAAQLVVACCVLHNICIRSNDYGEDFREDAEDEDDNESEGEGEGEHDDNAPVNIPDNRTLEVFRQMYPGAAEPANRRVRNND</sequence>
<dbReference type="PANTHER" id="PTHR22930:SF85">
    <property type="entry name" value="GH03217P-RELATED"/>
    <property type="match status" value="1"/>
</dbReference>
<comment type="similarity">
    <text evidence="3">Belongs to the HARBI1 family.</text>
</comment>
<gene>
    <name evidence="11" type="primary">LOC113204765</name>
</gene>